<name>A0A3E2UAP8_9FIRM</name>
<evidence type="ECO:0008006" key="3">
    <source>
        <dbReference type="Google" id="ProtNLM"/>
    </source>
</evidence>
<proteinExistence type="predicted"/>
<dbReference type="EMBL" id="QVER01000002">
    <property type="protein sequence ID" value="RGB93200.1"/>
    <property type="molecule type" value="Genomic_DNA"/>
</dbReference>
<dbReference type="Proteomes" id="UP000260991">
    <property type="component" value="Unassembled WGS sequence"/>
</dbReference>
<protein>
    <recommendedName>
        <fullName evidence="3">Ig-like domain-containing protein</fullName>
    </recommendedName>
</protein>
<evidence type="ECO:0000313" key="1">
    <source>
        <dbReference type="EMBL" id="RGB93200.1"/>
    </source>
</evidence>
<organism evidence="1 2">
    <name type="scientific">Faecalibacterium prausnitzii</name>
    <dbReference type="NCBI Taxonomy" id="853"/>
    <lineage>
        <taxon>Bacteria</taxon>
        <taxon>Bacillati</taxon>
        <taxon>Bacillota</taxon>
        <taxon>Clostridia</taxon>
        <taxon>Eubacteriales</taxon>
        <taxon>Oscillospiraceae</taxon>
        <taxon>Faecalibacterium</taxon>
    </lineage>
</organism>
<comment type="caution">
    <text evidence="1">The sequence shown here is derived from an EMBL/GenBank/DDBJ whole genome shotgun (WGS) entry which is preliminary data.</text>
</comment>
<dbReference type="AlphaFoldDB" id="A0A3E2UAP8"/>
<gene>
    <name evidence="1" type="ORF">DWZ46_02330</name>
</gene>
<sequence>MIDGGTINATGGDSAAGIGSGLNSRSSVTIKSGTVNAKGNQHSNNFGSSGIGGSYADVTISGGTITATGYDTGAGIGGSDNNNSSSITITGGTITATGTSDAPAIGGGSVSISNTDSALDITATAPDADNAIQSSDGKKLDKVIQLAENGKKGLVKLVKSGTTSISRLFHNGVYADSHSTSHSPDRVTPEMSEAEKAKYGDIASVHNWKVSDHQEPTCGKDGYIDYICMVDHCGTTFRHTLPATGQHTWNEGVVTKKPTCTELGVRTFTCTVCHNTRTEAIEAPGHEYGEWVIDRDATCIEEGSKHRDCIRSDATQTESIPATGQHQWKVLSTTAATCGQDGTVTYQCEVCGDTKTETLNATGQHSYGAGVVTKAATCAEPGIMTYTCVVCGDSYTESIPVDKTAHKWDAGVVTKEATCTADGVRTFTCSACGDTRTEAIEALGHEYGEWVIDRDATCVEQGSKHRDCIRGDDTQTEAIPVSKTHTFGEWVITKEPTCTEKGEKQRSCTVSGCVVTETQELPALGHQWSSWTPVEGDSSREYRICAVCDAVEYRDVSHSSDNSTISTGLRVLDPAQADILQNVQLVRLNQISDVLYIDVTHETASLQGVLSDLTGLRSERIETVVFSTERCTSTLSLSDVAALGAGDTPFTLSHSGSTASFIVGGADHTALLR</sequence>
<accession>A0A3E2UAP8</accession>
<dbReference type="Pfam" id="PF18889">
    <property type="entry name" value="Beta_helix_3"/>
    <property type="match status" value="4"/>
</dbReference>
<reference evidence="1 2" key="1">
    <citation type="submission" date="2018-08" db="EMBL/GenBank/DDBJ databases">
        <title>A genome reference for cultivated species of the human gut microbiota.</title>
        <authorList>
            <person name="Zou Y."/>
            <person name="Xue W."/>
            <person name="Luo G."/>
        </authorList>
    </citation>
    <scope>NUCLEOTIDE SEQUENCE [LARGE SCALE GENOMIC DNA]</scope>
    <source>
        <strain evidence="1 2">AF32-8AC</strain>
    </source>
</reference>
<evidence type="ECO:0000313" key="2">
    <source>
        <dbReference type="Proteomes" id="UP000260991"/>
    </source>
</evidence>